<accession>A0A841KP79</accession>
<evidence type="ECO:0000313" key="4">
    <source>
        <dbReference type="Proteomes" id="UP000579281"/>
    </source>
</evidence>
<dbReference type="RefSeq" id="WP_184309091.1">
    <property type="nucleotide sequence ID" value="NZ_JACHEN010000005.1"/>
</dbReference>
<protein>
    <recommendedName>
        <fullName evidence="5">TniQ protein</fullName>
    </recommendedName>
</protein>
<dbReference type="AlphaFoldDB" id="A0A841KP79"/>
<feature type="domain" description="Transposon Tn7 transposition protein TnsD C-terminal" evidence="2">
    <location>
        <begin position="203"/>
        <end position="570"/>
    </location>
</feature>
<keyword evidence="4" id="KW-1185">Reference proteome</keyword>
<sequence>MMTFFPVPYDDEVLYSILARYHIRSGNISLKSTLEDIFSKSSITSVMDLPSHINRIIKNMPINTEYTSDEIIEKYTLYPFYTAFLPLAEAAKIKNYMKEEEGGRIYNKIGLMASSISFNQYFKFCPQCNKEDMKKYGELYWHRVHQIPGIFVCPQHKVMLHDSEVDVRGFNKHEYKPASFDVCKLNNEALTCSDGTFNHLTNMAADALSLLCNNFHNKPLEWFREQYINKLKVLGYANSNGNVKQKELLTDFVDYYGDNLLIILQSYIVINSEYNWLTEIFRRKNKSTHPIRHLLLMRFLGISAEQLFNDKIEYKPFGNGPWPCLNSASEHYRELTIGEIKIKYGNDSKSPLGIFSCSCGFSYMRTGPDREEDDKFKITRMITFGQEWEARLKDIVTERLSLRETAKHLQVDPNTVKKYAEKLGLKTYWKKVAEEPIIVSNKNVVDLATLHNKQELYRMKWLALQKVYPEKSKTELCRDNKAVSAWLYKNDREWLKQHSPQLRSNRNVNLRVDWEQRDSEILQQVEKLVQEMLSIDKKPSRITISSIGSKVGLRPLLEKHLDKLPRTKKYMEQYLESIRDFQTRRIKWAIQILESEGEEILLWKIFRRAGIRMEYQQEIEKEVIGLINDIRSR</sequence>
<dbReference type="Proteomes" id="UP000579281">
    <property type="component" value="Unassembled WGS sequence"/>
</dbReference>
<dbReference type="EMBL" id="JACHEN010000005">
    <property type="protein sequence ID" value="MBB6215101.1"/>
    <property type="molecule type" value="Genomic_DNA"/>
</dbReference>
<evidence type="ECO:0000259" key="2">
    <source>
        <dbReference type="Pfam" id="PF15978"/>
    </source>
</evidence>
<comment type="caution">
    <text evidence="3">The sequence shown here is derived from an EMBL/GenBank/DDBJ whole genome shotgun (WGS) entry which is preliminary data.</text>
</comment>
<dbReference type="Pfam" id="PF06527">
    <property type="entry name" value="TniQ"/>
    <property type="match status" value="1"/>
</dbReference>
<dbReference type="Pfam" id="PF15978">
    <property type="entry name" value="TnsD"/>
    <property type="match status" value="1"/>
</dbReference>
<evidence type="ECO:0000259" key="1">
    <source>
        <dbReference type="Pfam" id="PF06527"/>
    </source>
</evidence>
<gene>
    <name evidence="3" type="ORF">HNQ80_001190</name>
</gene>
<name>A0A841KP79_9FIRM</name>
<dbReference type="InterPro" id="IPR009492">
    <property type="entry name" value="TniQ"/>
</dbReference>
<dbReference type="InterPro" id="IPR032750">
    <property type="entry name" value="TnsD_C"/>
</dbReference>
<organism evidence="3 4">
    <name type="scientific">Anaerosolibacter carboniphilus</name>
    <dbReference type="NCBI Taxonomy" id="1417629"/>
    <lineage>
        <taxon>Bacteria</taxon>
        <taxon>Bacillati</taxon>
        <taxon>Bacillota</taxon>
        <taxon>Clostridia</taxon>
        <taxon>Peptostreptococcales</taxon>
        <taxon>Thermotaleaceae</taxon>
        <taxon>Anaerosolibacter</taxon>
    </lineage>
</organism>
<feature type="domain" description="TniQ" evidence="1">
    <location>
        <begin position="4"/>
        <end position="160"/>
    </location>
</feature>
<reference evidence="3 4" key="1">
    <citation type="submission" date="2020-08" db="EMBL/GenBank/DDBJ databases">
        <title>Genomic Encyclopedia of Type Strains, Phase IV (KMG-IV): sequencing the most valuable type-strain genomes for metagenomic binning, comparative biology and taxonomic classification.</title>
        <authorList>
            <person name="Goeker M."/>
        </authorList>
    </citation>
    <scope>NUCLEOTIDE SEQUENCE [LARGE SCALE GENOMIC DNA]</scope>
    <source>
        <strain evidence="3 4">DSM 103526</strain>
    </source>
</reference>
<evidence type="ECO:0008006" key="5">
    <source>
        <dbReference type="Google" id="ProtNLM"/>
    </source>
</evidence>
<evidence type="ECO:0000313" key="3">
    <source>
        <dbReference type="EMBL" id="MBB6215101.1"/>
    </source>
</evidence>
<proteinExistence type="predicted"/>